<feature type="domain" description="Helicase ATP-binding" evidence="9">
    <location>
        <begin position="291"/>
        <end position="472"/>
    </location>
</feature>
<keyword evidence="3" id="KW-0378">Hydrolase</keyword>
<dbReference type="GO" id="GO:0003677">
    <property type="term" value="F:DNA binding"/>
    <property type="evidence" value="ECO:0007669"/>
    <property type="project" value="UniProtKB-KW"/>
</dbReference>
<sequence length="721" mass="81194">MSLMLNSLFDKSIEELKGIGPYYQKKLKALRIKTIRDFLRHFPSRYEDFSQLKKISELEADGVCSVFAKIEKIKTRKSFKKRLFITEAVLKDETGEVPVTWFGQPFLMKSLKAGVLVIVSGKVVSKEDKISFQSPVFEIVSRDQEEFESAEIHFEKLKHTAGLIPVYPETRGMTSRGIRFFIKPVIEIAKNQSDFLPRSVVEKAGLLDFENAIQQVHFPSSLEMAEKARKRFAFEEIFLTQFLLLEARAENASFKAPSVAIDIEFVKNILEKLNFELTQTQKNALWEIIKNLNKNYPMNRLLNGDVGSGKTIVVLIALALVVKSGYQAVFMAPTEILSRQHFKTASKILKEFSAKGGSASGGGIEIALLVSKQAMIVSTGLEGELTKLSLKKIISSGKPILVVGTQAVLQKDIDFPKLGLVVVDEQHRFGVKQRQQLLLGESLVPHFLSMSATPIPRTLALGLWGDLDISIISELPKDRKRIETSLVDSSGRQWLYGFIRERVGLGEQVFIICPRIEQADFDYQKFLTSDAKSVKQEFEKLKTEVFKDLKLGILHGRLKPSEKERVMNDFFENKISILVSTSVIEVGIDVPNATIMVVEGADRFGLAQLHQFRGRVGRGEKQSFCFLLSETESKIAQERLKAFSDSYDGFSLAEEDLKLRGPGQFFGVKQSGIPDMATNALKDLKLVILARKLAEACLLKFDKLPLLKSELESFRQRVHLE</sequence>
<feature type="domain" description="Helicase C-terminal" evidence="10">
    <location>
        <begin position="491"/>
        <end position="658"/>
    </location>
</feature>
<dbReference type="InterPro" id="IPR047112">
    <property type="entry name" value="RecG/Mfd"/>
</dbReference>
<evidence type="ECO:0000256" key="6">
    <source>
        <dbReference type="ARBA" id="ARBA00023125"/>
    </source>
</evidence>
<dbReference type="Pfam" id="PF00270">
    <property type="entry name" value="DEAD"/>
    <property type="match status" value="1"/>
</dbReference>
<dbReference type="AlphaFoldDB" id="A0A1G1XLN7"/>
<dbReference type="InterPro" id="IPR011545">
    <property type="entry name" value="DEAD/DEAH_box_helicase_dom"/>
</dbReference>
<dbReference type="Gene3D" id="2.40.50.140">
    <property type="entry name" value="Nucleic acid-binding proteins"/>
    <property type="match status" value="1"/>
</dbReference>
<evidence type="ECO:0000256" key="5">
    <source>
        <dbReference type="ARBA" id="ARBA00022840"/>
    </source>
</evidence>
<evidence type="ECO:0000259" key="10">
    <source>
        <dbReference type="PROSITE" id="PS51194"/>
    </source>
</evidence>
<dbReference type="GO" id="GO:0006281">
    <property type="term" value="P:DNA repair"/>
    <property type="evidence" value="ECO:0007669"/>
    <property type="project" value="UniProtKB-KW"/>
</dbReference>
<dbReference type="Gene3D" id="3.40.50.300">
    <property type="entry name" value="P-loop containing nucleotide triphosphate hydrolases"/>
    <property type="match status" value="2"/>
</dbReference>
<reference evidence="11 12" key="1">
    <citation type="journal article" date="2016" name="Nat. Commun.">
        <title>Thousands of microbial genomes shed light on interconnected biogeochemical processes in an aquifer system.</title>
        <authorList>
            <person name="Anantharaman K."/>
            <person name="Brown C.T."/>
            <person name="Hug L.A."/>
            <person name="Sharon I."/>
            <person name="Castelle C.J."/>
            <person name="Probst A.J."/>
            <person name="Thomas B.C."/>
            <person name="Singh A."/>
            <person name="Wilkins M.J."/>
            <person name="Karaoz U."/>
            <person name="Brodie E.L."/>
            <person name="Williams K.H."/>
            <person name="Hubbard S.S."/>
            <person name="Banfield J.F."/>
        </authorList>
    </citation>
    <scope>NUCLEOTIDE SEQUENCE [LARGE SCALE GENOMIC DNA]</scope>
</reference>
<organism evidence="11 12">
    <name type="scientific">Candidatus Brennerbacteria bacterium RIFOXYD1_FULL_41_16</name>
    <dbReference type="NCBI Taxonomy" id="1797529"/>
    <lineage>
        <taxon>Bacteria</taxon>
        <taxon>Candidatus Brenneribacteriota</taxon>
    </lineage>
</organism>
<evidence type="ECO:0000313" key="11">
    <source>
        <dbReference type="EMBL" id="OGY40596.1"/>
    </source>
</evidence>
<proteinExistence type="predicted"/>
<dbReference type="Pfam" id="PF19833">
    <property type="entry name" value="RecG_dom3_C"/>
    <property type="match status" value="1"/>
</dbReference>
<evidence type="ECO:0000256" key="1">
    <source>
        <dbReference type="ARBA" id="ARBA00022741"/>
    </source>
</evidence>
<dbReference type="NCBIfam" id="NF008165">
    <property type="entry name" value="PRK10917.1-3"/>
    <property type="match status" value="1"/>
</dbReference>
<dbReference type="STRING" id="1797529.A2570_02240"/>
<accession>A0A1G1XLN7</accession>
<keyword evidence="7" id="KW-0234">DNA repair</keyword>
<dbReference type="SUPFAM" id="SSF50249">
    <property type="entry name" value="Nucleic acid-binding proteins"/>
    <property type="match status" value="1"/>
</dbReference>
<evidence type="ECO:0000259" key="9">
    <source>
        <dbReference type="PROSITE" id="PS51192"/>
    </source>
</evidence>
<evidence type="ECO:0000256" key="8">
    <source>
        <dbReference type="ARBA" id="ARBA00049819"/>
    </source>
</evidence>
<dbReference type="GO" id="GO:0016787">
    <property type="term" value="F:hydrolase activity"/>
    <property type="evidence" value="ECO:0007669"/>
    <property type="project" value="UniProtKB-KW"/>
</dbReference>
<dbReference type="Pfam" id="PF00271">
    <property type="entry name" value="Helicase_C"/>
    <property type="match status" value="1"/>
</dbReference>
<dbReference type="PANTHER" id="PTHR47964:SF1">
    <property type="entry name" value="ATP-DEPENDENT DNA HELICASE HOMOLOG RECG, CHLOROPLASTIC"/>
    <property type="match status" value="1"/>
</dbReference>
<dbReference type="PANTHER" id="PTHR47964">
    <property type="entry name" value="ATP-DEPENDENT DNA HELICASE HOMOLOG RECG, CHLOROPLASTIC"/>
    <property type="match status" value="1"/>
</dbReference>
<dbReference type="PROSITE" id="PS51194">
    <property type="entry name" value="HELICASE_CTER"/>
    <property type="match status" value="1"/>
</dbReference>
<dbReference type="InterPro" id="IPR001650">
    <property type="entry name" value="Helicase_C-like"/>
</dbReference>
<dbReference type="CDD" id="cd04488">
    <property type="entry name" value="RecG_wedge_OBF"/>
    <property type="match status" value="1"/>
</dbReference>
<dbReference type="InterPro" id="IPR014001">
    <property type="entry name" value="Helicase_ATP-bd"/>
</dbReference>
<comment type="caution">
    <text evidence="11">The sequence shown here is derived from an EMBL/GenBank/DDBJ whole genome shotgun (WGS) entry which is preliminary data.</text>
</comment>
<dbReference type="SMART" id="SM00490">
    <property type="entry name" value="HELICc"/>
    <property type="match status" value="1"/>
</dbReference>
<dbReference type="InterPro" id="IPR027417">
    <property type="entry name" value="P-loop_NTPase"/>
</dbReference>
<dbReference type="EMBL" id="MHHY01000007">
    <property type="protein sequence ID" value="OGY40596.1"/>
    <property type="molecule type" value="Genomic_DNA"/>
</dbReference>
<dbReference type="SUPFAM" id="SSF52540">
    <property type="entry name" value="P-loop containing nucleoside triphosphate hydrolases"/>
    <property type="match status" value="2"/>
</dbReference>
<evidence type="ECO:0000256" key="4">
    <source>
        <dbReference type="ARBA" id="ARBA00022806"/>
    </source>
</evidence>
<dbReference type="GO" id="GO:0005524">
    <property type="term" value="F:ATP binding"/>
    <property type="evidence" value="ECO:0007669"/>
    <property type="project" value="UniProtKB-KW"/>
</dbReference>
<dbReference type="InterPro" id="IPR045562">
    <property type="entry name" value="RecG_dom3_C"/>
</dbReference>
<evidence type="ECO:0000256" key="7">
    <source>
        <dbReference type="ARBA" id="ARBA00023204"/>
    </source>
</evidence>
<keyword evidence="5" id="KW-0067">ATP-binding</keyword>
<dbReference type="InterPro" id="IPR012340">
    <property type="entry name" value="NA-bd_OB-fold"/>
</dbReference>
<dbReference type="NCBIfam" id="NF008168">
    <property type="entry name" value="PRK10917.2-2"/>
    <property type="match status" value="1"/>
</dbReference>
<dbReference type="PROSITE" id="PS51192">
    <property type="entry name" value="HELICASE_ATP_BIND_1"/>
    <property type="match status" value="1"/>
</dbReference>
<dbReference type="InterPro" id="IPR033454">
    <property type="entry name" value="RecG_wedge"/>
</dbReference>
<protein>
    <recommendedName>
        <fullName evidence="8">Probable DNA 3'-5' helicase RecG</fullName>
    </recommendedName>
</protein>
<dbReference type="SMART" id="SM00487">
    <property type="entry name" value="DEXDc"/>
    <property type="match status" value="1"/>
</dbReference>
<evidence type="ECO:0000256" key="3">
    <source>
        <dbReference type="ARBA" id="ARBA00022801"/>
    </source>
</evidence>
<keyword evidence="2" id="KW-0227">DNA damage</keyword>
<evidence type="ECO:0000256" key="2">
    <source>
        <dbReference type="ARBA" id="ARBA00022763"/>
    </source>
</evidence>
<dbReference type="Pfam" id="PF17191">
    <property type="entry name" value="RecG_wedge"/>
    <property type="match status" value="1"/>
</dbReference>
<evidence type="ECO:0000313" key="12">
    <source>
        <dbReference type="Proteomes" id="UP000178570"/>
    </source>
</evidence>
<keyword evidence="4 11" id="KW-0347">Helicase</keyword>
<name>A0A1G1XLN7_9BACT</name>
<dbReference type="GO" id="GO:0003678">
    <property type="term" value="F:DNA helicase activity"/>
    <property type="evidence" value="ECO:0007669"/>
    <property type="project" value="TreeGrafter"/>
</dbReference>
<keyword evidence="6" id="KW-0238">DNA-binding</keyword>
<dbReference type="Proteomes" id="UP000178570">
    <property type="component" value="Unassembled WGS sequence"/>
</dbReference>
<gene>
    <name evidence="11" type="ORF">A2570_02240</name>
</gene>
<keyword evidence="1" id="KW-0547">Nucleotide-binding</keyword>